<accession>A0AAX4JR25</accession>
<dbReference type="Proteomes" id="UP001355207">
    <property type="component" value="Chromosome 3"/>
</dbReference>
<dbReference type="EMBL" id="CP144100">
    <property type="protein sequence ID" value="WWC87866.1"/>
    <property type="molecule type" value="Genomic_DNA"/>
</dbReference>
<gene>
    <name evidence="3" type="ORF">L201_002763</name>
</gene>
<evidence type="ECO:0000256" key="1">
    <source>
        <dbReference type="SAM" id="MobiDB-lite"/>
    </source>
</evidence>
<keyword evidence="4" id="KW-1185">Reference proteome</keyword>
<feature type="compositionally biased region" description="Low complexity" evidence="1">
    <location>
        <begin position="231"/>
        <end position="247"/>
    </location>
</feature>
<feature type="compositionally biased region" description="Polar residues" evidence="1">
    <location>
        <begin position="172"/>
        <end position="183"/>
    </location>
</feature>
<feature type="compositionally biased region" description="Basic and acidic residues" evidence="1">
    <location>
        <begin position="308"/>
        <end position="318"/>
    </location>
</feature>
<organism evidence="3 4">
    <name type="scientific">Kwoniella dendrophila CBS 6074</name>
    <dbReference type="NCBI Taxonomy" id="1295534"/>
    <lineage>
        <taxon>Eukaryota</taxon>
        <taxon>Fungi</taxon>
        <taxon>Dikarya</taxon>
        <taxon>Basidiomycota</taxon>
        <taxon>Agaricomycotina</taxon>
        <taxon>Tremellomycetes</taxon>
        <taxon>Tremellales</taxon>
        <taxon>Cryptococcaceae</taxon>
        <taxon>Kwoniella</taxon>
    </lineage>
</organism>
<dbReference type="RefSeq" id="XP_066074629.1">
    <property type="nucleotide sequence ID" value="XM_066218532.1"/>
</dbReference>
<sequence length="353" mass="38475">MLVNWFLRGPASAHMLGERGGGGQGITTTRPASISYGTGPPASTETKWRGIGNEPKIAGSTGGFIGLISGIAVFLVLSTFIGIFLWNRYRRRLPAKNRKSHRNSINPLPSLSFSRPSTSDPYAQPSAQDFDMSMNDDEVDIGLDPGETPKASKFNFTRPVYARQRSSEWEIPTNTSSTSNVNDGNIDLGGRGKGKGKGWIDVELPNQPDEVALPLRTKSPSLVNPAPNPHSRTNSTTSISSTVSTPSKTRDKNRGKAGSLEVSSNADTGRMINPFENPYDETRLSPRPSRRQDSMSSLNSVDSNQPRLDARNLEERSSSRSSGGEDSDRSVRVSQIRDGTRFVERFESKESLA</sequence>
<feature type="compositionally biased region" description="Polar residues" evidence="1">
    <location>
        <begin position="29"/>
        <end position="45"/>
    </location>
</feature>
<keyword evidence="2" id="KW-0812">Transmembrane</keyword>
<feature type="compositionally biased region" description="Polar residues" evidence="1">
    <location>
        <begin position="294"/>
        <end position="306"/>
    </location>
</feature>
<protein>
    <submittedName>
        <fullName evidence="3">Uncharacterized protein</fullName>
    </submittedName>
</protein>
<evidence type="ECO:0000313" key="3">
    <source>
        <dbReference type="EMBL" id="WWC87866.1"/>
    </source>
</evidence>
<name>A0AAX4JR25_9TREE</name>
<feature type="region of interest" description="Disordered" evidence="1">
    <location>
        <begin position="29"/>
        <end position="48"/>
    </location>
</feature>
<proteinExistence type="predicted"/>
<feature type="compositionally biased region" description="Polar residues" evidence="1">
    <location>
        <begin position="103"/>
        <end position="127"/>
    </location>
</feature>
<feature type="compositionally biased region" description="Basic and acidic residues" evidence="1">
    <location>
        <begin position="338"/>
        <end position="353"/>
    </location>
</feature>
<dbReference type="GeneID" id="91093435"/>
<keyword evidence="2" id="KW-0472">Membrane</keyword>
<reference evidence="3 4" key="1">
    <citation type="submission" date="2024-01" db="EMBL/GenBank/DDBJ databases">
        <title>Comparative genomics of Cryptococcus and Kwoniella reveals pathogenesis evolution and contrasting modes of karyotype evolution via chromosome fusion or intercentromeric recombination.</title>
        <authorList>
            <person name="Coelho M.A."/>
            <person name="David-Palma M."/>
            <person name="Shea T."/>
            <person name="Bowers K."/>
            <person name="McGinley-Smith S."/>
            <person name="Mohammad A.W."/>
            <person name="Gnirke A."/>
            <person name="Yurkov A.M."/>
            <person name="Nowrousian M."/>
            <person name="Sun S."/>
            <person name="Cuomo C.A."/>
            <person name="Heitman J."/>
        </authorList>
    </citation>
    <scope>NUCLEOTIDE SEQUENCE [LARGE SCALE GENOMIC DNA]</scope>
    <source>
        <strain evidence="3 4">CBS 6074</strain>
    </source>
</reference>
<feature type="region of interest" description="Disordered" evidence="1">
    <location>
        <begin position="165"/>
        <end position="353"/>
    </location>
</feature>
<evidence type="ECO:0000313" key="4">
    <source>
        <dbReference type="Proteomes" id="UP001355207"/>
    </source>
</evidence>
<keyword evidence="2" id="KW-1133">Transmembrane helix</keyword>
<feature type="transmembrane region" description="Helical" evidence="2">
    <location>
        <begin position="64"/>
        <end position="86"/>
    </location>
</feature>
<evidence type="ECO:0000256" key="2">
    <source>
        <dbReference type="SAM" id="Phobius"/>
    </source>
</evidence>
<dbReference type="AlphaFoldDB" id="A0AAX4JR25"/>
<feature type="region of interest" description="Disordered" evidence="1">
    <location>
        <begin position="96"/>
        <end position="132"/>
    </location>
</feature>